<sequence>MIVKDSRGITEKLRDDRDGFDGFSFAVEGNFLFGSEFNGAGDGGVKGVVIAPADAISRVELGAALADDDSTGHDFFAVKKLHA</sequence>
<comment type="caution">
    <text evidence="1">The sequence shown here is derived from an EMBL/GenBank/DDBJ whole genome shotgun (WGS) entry which is preliminary data.</text>
</comment>
<evidence type="ECO:0000313" key="2">
    <source>
        <dbReference type="Proteomes" id="UP000179368"/>
    </source>
</evidence>
<gene>
    <name evidence="1" type="ORF">A2116_01295</name>
</gene>
<name>A0A1F6BV55_9BACT</name>
<organism evidence="1 2">
    <name type="scientific">Candidatus Jorgensenbacteria bacterium GWA1_49_17</name>
    <dbReference type="NCBI Taxonomy" id="1798467"/>
    <lineage>
        <taxon>Bacteria</taxon>
        <taxon>Candidatus Joergenseniibacteriota</taxon>
    </lineage>
</organism>
<evidence type="ECO:0000313" key="1">
    <source>
        <dbReference type="EMBL" id="OGG40703.1"/>
    </source>
</evidence>
<reference evidence="1 2" key="1">
    <citation type="journal article" date="2016" name="Nat. Commun.">
        <title>Thousands of microbial genomes shed light on interconnected biogeochemical processes in an aquifer system.</title>
        <authorList>
            <person name="Anantharaman K."/>
            <person name="Brown C.T."/>
            <person name="Hug L.A."/>
            <person name="Sharon I."/>
            <person name="Castelle C.J."/>
            <person name="Probst A.J."/>
            <person name="Thomas B.C."/>
            <person name="Singh A."/>
            <person name="Wilkins M.J."/>
            <person name="Karaoz U."/>
            <person name="Brodie E.L."/>
            <person name="Williams K.H."/>
            <person name="Hubbard S.S."/>
            <person name="Banfield J.F."/>
        </authorList>
    </citation>
    <scope>NUCLEOTIDE SEQUENCE [LARGE SCALE GENOMIC DNA]</scope>
</reference>
<accession>A0A1F6BV55</accession>
<proteinExistence type="predicted"/>
<dbReference type="Proteomes" id="UP000179368">
    <property type="component" value="Unassembled WGS sequence"/>
</dbReference>
<dbReference type="EMBL" id="MFKG01000007">
    <property type="protein sequence ID" value="OGG40703.1"/>
    <property type="molecule type" value="Genomic_DNA"/>
</dbReference>
<protein>
    <submittedName>
        <fullName evidence="1">Uncharacterized protein</fullName>
    </submittedName>
</protein>
<dbReference type="AlphaFoldDB" id="A0A1F6BV55"/>